<comment type="similarity">
    <text evidence="2 7">Belongs to the phosphohexose mutase family.</text>
</comment>
<dbReference type="GO" id="GO:0006166">
    <property type="term" value="P:purine ribonucleoside salvage"/>
    <property type="evidence" value="ECO:0007669"/>
    <property type="project" value="TreeGrafter"/>
</dbReference>
<dbReference type="Gene3D" id="3.30.310.50">
    <property type="entry name" value="Alpha-D-phosphohexomutase, C-terminal domain"/>
    <property type="match status" value="1"/>
</dbReference>
<dbReference type="Pfam" id="PF02879">
    <property type="entry name" value="PGM_PMM_II"/>
    <property type="match status" value="1"/>
</dbReference>
<dbReference type="Pfam" id="PF02878">
    <property type="entry name" value="PGM_PMM_I"/>
    <property type="match status" value="1"/>
</dbReference>
<dbReference type="SUPFAM" id="SSF53738">
    <property type="entry name" value="Phosphoglucomutase, first 3 domains"/>
    <property type="match status" value="3"/>
</dbReference>
<dbReference type="PANTHER" id="PTHR45745:SF1">
    <property type="entry name" value="PHOSPHOGLUCOMUTASE 2B-RELATED"/>
    <property type="match status" value="1"/>
</dbReference>
<feature type="domain" description="Alpha-D-phosphohexomutase alpha/beta/alpha" evidence="8">
    <location>
        <begin position="43"/>
        <end position="179"/>
    </location>
</feature>
<protein>
    <submittedName>
        <fullName evidence="11">Phosphoglucomutase</fullName>
    </submittedName>
</protein>
<dbReference type="OrthoDB" id="9806956at2"/>
<dbReference type="AlphaFoldDB" id="A0A0E3ZA51"/>
<feature type="domain" description="Alpha-D-phosphohexomutase alpha/beta/alpha" evidence="9">
    <location>
        <begin position="210"/>
        <end position="311"/>
    </location>
</feature>
<keyword evidence="3" id="KW-0597">Phosphoprotein</keyword>
<sequence length="575" mass="65328">MSYIEKYQEWLNHKNLDEDLRKQLEEIKGNDSEIKDRFYKELEFGTAGLRGKLGAGTNRMNRLVIARATRALAEVIIEEGEEAKKKGIVFAHDCRIMSPEFAREAALIMASAGIKTYLFEALRPTPELSFAVRYLKCTSGVNITASHNPKIYNGYKVYWTEGSQIKDRIANRVLDKIKQLDIFKDYKTLTFDEAVKSGMLTIIGEEVDRAYYENVKAQSLRTDDEIDKSLRIVYTPLNGAGYKAVKTVLAEKGYENVFVVKEQENPDGHFPTIAYPNPEFVEVFEYANKLCPKVNGDIIIATDPDSDRLAIEVVHKGKIIPINGNQAGVLLINYLLSTMSEKGTLPKNPVIVKSIVTGEMGRPICEKYGVEMINVLTGFKNICELSNRYAVTHEKTYVLGYEESVGYNVGTFVRDKDGVTSAVLFAEMAAYYKKHGKTLYDVLEDLFKEFGYYKEKGVSIVLEGEEGQKRIARMMKEFRNIYPKQILGVNVSETTDYETQVITNVKTGETKPVDNEKTNAFKVTYEDESWYTLRPSGTEPKIKLYIYVKDKDEKVSENKLKTFEKQVLEVINGIK</sequence>
<dbReference type="PROSITE" id="PS00710">
    <property type="entry name" value="PGM_PMM"/>
    <property type="match status" value="1"/>
</dbReference>
<dbReference type="InterPro" id="IPR036900">
    <property type="entry name" value="A-D-PHexomutase_C_sf"/>
</dbReference>
<dbReference type="Proteomes" id="UP000033103">
    <property type="component" value="Chromosome"/>
</dbReference>
<dbReference type="InterPro" id="IPR005844">
    <property type="entry name" value="A-D-PHexomutase_a/b/a-I"/>
</dbReference>
<reference evidence="11 12" key="1">
    <citation type="journal article" date="2012" name="BMC Genomics">
        <title>Genomic sequence analysis and characterization of Sneathia amnii sp. nov.</title>
        <authorList>
            <consortium name="Vaginal Microbiome Consortium (additional members)"/>
            <person name="Harwich M.D.Jr."/>
            <person name="Serrano M.G."/>
            <person name="Fettweis J.M."/>
            <person name="Alves J.M."/>
            <person name="Reimers M.A."/>
            <person name="Buck G.A."/>
            <person name="Jefferson K.K."/>
        </authorList>
    </citation>
    <scope>NUCLEOTIDE SEQUENCE [LARGE SCALE GENOMIC DNA]</scope>
    <source>
        <strain evidence="11 12">SN35</strain>
    </source>
</reference>
<evidence type="ECO:0000256" key="6">
    <source>
        <dbReference type="ARBA" id="ARBA00023235"/>
    </source>
</evidence>
<dbReference type="STRING" id="187101.VC03_04000"/>
<keyword evidence="6" id="KW-0413">Isomerase</keyword>
<evidence type="ECO:0000256" key="1">
    <source>
        <dbReference type="ARBA" id="ARBA00001946"/>
    </source>
</evidence>
<evidence type="ECO:0000259" key="10">
    <source>
        <dbReference type="Pfam" id="PF02880"/>
    </source>
</evidence>
<proteinExistence type="inferred from homology"/>
<dbReference type="EMBL" id="CP011280">
    <property type="protein sequence ID" value="AKC95666.1"/>
    <property type="molecule type" value="Genomic_DNA"/>
</dbReference>
<dbReference type="InterPro" id="IPR005845">
    <property type="entry name" value="A-D-PHexomutase_a/b/a-II"/>
</dbReference>
<gene>
    <name evidence="11" type="ORF">VC03_04000</name>
</gene>
<dbReference type="RefSeq" id="WP_046328772.1">
    <property type="nucleotide sequence ID" value="NZ_CAUPIC010000002.1"/>
</dbReference>
<dbReference type="GO" id="GO:0008973">
    <property type="term" value="F:phosphopentomutase activity"/>
    <property type="evidence" value="ECO:0007669"/>
    <property type="project" value="TreeGrafter"/>
</dbReference>
<dbReference type="Gene3D" id="3.40.120.10">
    <property type="entry name" value="Alpha-D-Glucose-1,6-Bisphosphate, subunit A, domain 3"/>
    <property type="match status" value="3"/>
</dbReference>
<dbReference type="SUPFAM" id="SSF55957">
    <property type="entry name" value="Phosphoglucomutase, C-terminal domain"/>
    <property type="match status" value="1"/>
</dbReference>
<organism evidence="11 12">
    <name type="scientific">Sneathia vaginalis</name>
    <dbReference type="NCBI Taxonomy" id="187101"/>
    <lineage>
        <taxon>Bacteria</taxon>
        <taxon>Fusobacteriati</taxon>
        <taxon>Fusobacteriota</taxon>
        <taxon>Fusobacteriia</taxon>
        <taxon>Fusobacteriales</taxon>
        <taxon>Leptotrichiaceae</taxon>
        <taxon>Sneathia</taxon>
    </lineage>
</organism>
<dbReference type="InterPro" id="IPR005841">
    <property type="entry name" value="Alpha-D-phosphohexomutase_SF"/>
</dbReference>
<evidence type="ECO:0000259" key="9">
    <source>
        <dbReference type="Pfam" id="PF02879"/>
    </source>
</evidence>
<feature type="domain" description="Alpha-D-phosphohexomutase alpha/beta/alpha" evidence="10">
    <location>
        <begin position="323"/>
        <end position="450"/>
    </location>
</feature>
<dbReference type="InterPro" id="IPR016055">
    <property type="entry name" value="A-D-PHexomutase_a/b/a-I/II/III"/>
</dbReference>
<evidence type="ECO:0000256" key="7">
    <source>
        <dbReference type="RuleBase" id="RU004326"/>
    </source>
</evidence>
<evidence type="ECO:0000259" key="8">
    <source>
        <dbReference type="Pfam" id="PF02878"/>
    </source>
</evidence>
<keyword evidence="12" id="KW-1185">Reference proteome</keyword>
<dbReference type="InterPro" id="IPR016066">
    <property type="entry name" value="A-D-PHexomutase_CS"/>
</dbReference>
<dbReference type="PATRIC" id="fig|1069640.6.peg.791"/>
<dbReference type="KEGG" id="sns:VC03_04000"/>
<evidence type="ECO:0000313" key="12">
    <source>
        <dbReference type="Proteomes" id="UP000033103"/>
    </source>
</evidence>
<dbReference type="InterPro" id="IPR005846">
    <property type="entry name" value="A-D-PHexomutase_a/b/a-III"/>
</dbReference>
<evidence type="ECO:0000256" key="4">
    <source>
        <dbReference type="ARBA" id="ARBA00022723"/>
    </source>
</evidence>
<dbReference type="Pfam" id="PF02880">
    <property type="entry name" value="PGM_PMM_III"/>
    <property type="match status" value="1"/>
</dbReference>
<evidence type="ECO:0000256" key="5">
    <source>
        <dbReference type="ARBA" id="ARBA00022842"/>
    </source>
</evidence>
<evidence type="ECO:0000313" key="11">
    <source>
        <dbReference type="EMBL" id="AKC95666.1"/>
    </source>
</evidence>
<accession>A0A0E3ZA51</accession>
<dbReference type="GO" id="GO:0000287">
    <property type="term" value="F:magnesium ion binding"/>
    <property type="evidence" value="ECO:0007669"/>
    <property type="project" value="InterPro"/>
</dbReference>
<comment type="cofactor">
    <cofactor evidence="1">
        <name>Mg(2+)</name>
        <dbReference type="ChEBI" id="CHEBI:18420"/>
    </cofactor>
</comment>
<dbReference type="CDD" id="cd05799">
    <property type="entry name" value="PGM2"/>
    <property type="match status" value="1"/>
</dbReference>
<dbReference type="PANTHER" id="PTHR45745">
    <property type="entry name" value="PHOSPHOMANNOMUTASE 45A"/>
    <property type="match status" value="1"/>
</dbReference>
<dbReference type="HOGENOM" id="CLU_016950_0_0_0"/>
<keyword evidence="5 7" id="KW-0460">Magnesium</keyword>
<evidence type="ECO:0000256" key="2">
    <source>
        <dbReference type="ARBA" id="ARBA00010231"/>
    </source>
</evidence>
<name>A0A0E3ZA51_9FUSO</name>
<dbReference type="GO" id="GO:0005975">
    <property type="term" value="P:carbohydrate metabolic process"/>
    <property type="evidence" value="ECO:0007669"/>
    <property type="project" value="InterPro"/>
</dbReference>
<dbReference type="PRINTS" id="PR00509">
    <property type="entry name" value="PGMPMM"/>
</dbReference>
<keyword evidence="4 7" id="KW-0479">Metal-binding</keyword>
<evidence type="ECO:0000256" key="3">
    <source>
        <dbReference type="ARBA" id="ARBA00022553"/>
    </source>
</evidence>